<proteinExistence type="predicted"/>
<dbReference type="STRING" id="77020.A0A0N0RSC5"/>
<dbReference type="GeneID" id="28727556"/>
<feature type="region of interest" description="Disordered" evidence="1">
    <location>
        <begin position="206"/>
        <end position="232"/>
    </location>
</feature>
<dbReference type="RefSeq" id="XP_017992304.1">
    <property type="nucleotide sequence ID" value="XM_018135681.1"/>
</dbReference>
<comment type="caution">
    <text evidence="2">The sequence shown here is derived from an EMBL/GenBank/DDBJ whole genome shotgun (WGS) entry which is preliminary data.</text>
</comment>
<dbReference type="PANTHER" id="PTHR38701:SF1">
    <property type="entry name" value="UP-REGULATED DURING SEPTATION PROTEIN 1 DOMAIN-CONTAINING PROTEIN"/>
    <property type="match status" value="1"/>
</dbReference>
<accession>A0A0N0RSC5</accession>
<dbReference type="PANTHER" id="PTHR38701">
    <property type="entry name" value="CHROMOSOME 8, WHOLE GENOME SHOTGUN SEQUENCE"/>
    <property type="match status" value="1"/>
</dbReference>
<name>A0A0N0RSC5_9BASI</name>
<organism evidence="2 3">
    <name type="scientific">Malassezia pachydermatis</name>
    <dbReference type="NCBI Taxonomy" id="77020"/>
    <lineage>
        <taxon>Eukaryota</taxon>
        <taxon>Fungi</taxon>
        <taxon>Dikarya</taxon>
        <taxon>Basidiomycota</taxon>
        <taxon>Ustilaginomycotina</taxon>
        <taxon>Malasseziomycetes</taxon>
        <taxon>Malasseziales</taxon>
        <taxon>Malasseziaceae</taxon>
        <taxon>Malassezia</taxon>
    </lineage>
</organism>
<dbReference type="EMBL" id="LGAV01000003">
    <property type="protein sequence ID" value="KOS14672.1"/>
    <property type="molecule type" value="Genomic_DNA"/>
</dbReference>
<reference evidence="2 3" key="1">
    <citation type="submission" date="2015-07" db="EMBL/GenBank/DDBJ databases">
        <title>Draft Genome Sequence of Malassezia furfur CBS1878 and Malassezia pachydermatis CBS1879.</title>
        <authorList>
            <person name="Triana S."/>
            <person name="Ohm R."/>
            <person name="Gonzalez A."/>
            <person name="DeCock H."/>
            <person name="Restrepo S."/>
            <person name="Celis A."/>
        </authorList>
    </citation>
    <scope>NUCLEOTIDE SEQUENCE [LARGE SCALE GENOMIC DNA]</scope>
    <source>
        <strain evidence="2 3">CBS 1879</strain>
    </source>
</reference>
<dbReference type="OrthoDB" id="2555519at2759"/>
<evidence type="ECO:0000313" key="2">
    <source>
        <dbReference type="EMBL" id="KOS14672.1"/>
    </source>
</evidence>
<feature type="compositionally biased region" description="Polar residues" evidence="1">
    <location>
        <begin position="217"/>
        <end position="232"/>
    </location>
</feature>
<dbReference type="VEuPathDB" id="FungiDB:Malapachy_1171"/>
<gene>
    <name evidence="2" type="ORF">Malapachy_1171</name>
</gene>
<sequence length="232" mass="25414">MARGKSQPTVVPSPNVILAPDPIEDLSHSVSDLNTRSIVAASTPVSNNIAFPATAGLSDETSRDISDIMDAKHARKILDLEISNKSLLAVNAALEASKVKMTKELRILRQQLVMEKVDATQSEDPLGLDGLHASLADMWENRRTSDKWSLGGEVLQVLKRQDQELSESHERCREMIDTLLEEARTALLSQPSGVEKHTCKVLHASDLPNYDDENDDNVTASGDWNSSSSDVM</sequence>
<dbReference type="Proteomes" id="UP000037751">
    <property type="component" value="Unassembled WGS sequence"/>
</dbReference>
<dbReference type="AlphaFoldDB" id="A0A0N0RSC5"/>
<protein>
    <submittedName>
        <fullName evidence="2">Uncharacterized protein</fullName>
    </submittedName>
</protein>
<evidence type="ECO:0000313" key="3">
    <source>
        <dbReference type="Proteomes" id="UP000037751"/>
    </source>
</evidence>
<evidence type="ECO:0000256" key="1">
    <source>
        <dbReference type="SAM" id="MobiDB-lite"/>
    </source>
</evidence>
<keyword evidence="3" id="KW-1185">Reference proteome</keyword>